<dbReference type="Pfam" id="PF02770">
    <property type="entry name" value="Acyl-CoA_dh_M"/>
    <property type="match status" value="1"/>
</dbReference>
<gene>
    <name evidence="14" type="ORF">GPA27_03345</name>
</gene>
<dbReference type="InterPro" id="IPR037069">
    <property type="entry name" value="AcylCoA_DH/ox_N_sf"/>
</dbReference>
<evidence type="ECO:0000256" key="10">
    <source>
        <dbReference type="RuleBase" id="RU362125"/>
    </source>
</evidence>
<dbReference type="InterPro" id="IPR006089">
    <property type="entry name" value="Acyl-CoA_DH_CS"/>
</dbReference>
<evidence type="ECO:0000256" key="7">
    <source>
        <dbReference type="ARBA" id="ARBA00037085"/>
    </source>
</evidence>
<dbReference type="InterPro" id="IPR036250">
    <property type="entry name" value="AcylCo_DH-like_C"/>
</dbReference>
<dbReference type="Gene3D" id="1.10.540.10">
    <property type="entry name" value="Acyl-CoA dehydrogenase/oxidase, N-terminal domain"/>
    <property type="match status" value="1"/>
</dbReference>
<comment type="cofactor">
    <cofactor evidence="1 10">
        <name>FAD</name>
        <dbReference type="ChEBI" id="CHEBI:57692"/>
    </cofactor>
</comment>
<keyword evidence="4 10" id="KW-0285">Flavoprotein</keyword>
<dbReference type="PANTHER" id="PTHR48083">
    <property type="entry name" value="MEDIUM-CHAIN SPECIFIC ACYL-COA DEHYDROGENASE, MITOCHONDRIAL-RELATED"/>
    <property type="match status" value="1"/>
</dbReference>
<keyword evidence="15" id="KW-1185">Reference proteome</keyword>
<dbReference type="Gene3D" id="1.20.140.10">
    <property type="entry name" value="Butyryl-CoA Dehydrogenase, subunit A, domain 3"/>
    <property type="match status" value="1"/>
</dbReference>
<keyword evidence="5 10" id="KW-0274">FAD</keyword>
<dbReference type="RefSeq" id="WP_169137898.1">
    <property type="nucleotide sequence ID" value="NZ_WTVS01000004.1"/>
</dbReference>
<feature type="domain" description="Acyl-CoA dehydrogenase/oxidase C-terminal" evidence="11">
    <location>
        <begin position="237"/>
        <end position="381"/>
    </location>
</feature>
<dbReference type="Gene3D" id="2.40.110.10">
    <property type="entry name" value="Butyryl-CoA Dehydrogenase, subunit A, domain 2"/>
    <property type="match status" value="1"/>
</dbReference>
<evidence type="ECO:0000256" key="8">
    <source>
        <dbReference type="ARBA" id="ARBA00040394"/>
    </source>
</evidence>
<organism evidence="14 15">
    <name type="scientific">Aromatoleum toluolicum</name>
    <dbReference type="NCBI Taxonomy" id="90060"/>
    <lineage>
        <taxon>Bacteria</taxon>
        <taxon>Pseudomonadati</taxon>
        <taxon>Pseudomonadota</taxon>
        <taxon>Betaproteobacteria</taxon>
        <taxon>Rhodocyclales</taxon>
        <taxon>Rhodocyclaceae</taxon>
        <taxon>Aromatoleum</taxon>
    </lineage>
</organism>
<evidence type="ECO:0000256" key="5">
    <source>
        <dbReference type="ARBA" id="ARBA00022827"/>
    </source>
</evidence>
<feature type="domain" description="Acyl-CoA dehydrogenase/oxidase N-terminal" evidence="13">
    <location>
        <begin position="10"/>
        <end position="122"/>
    </location>
</feature>
<comment type="pathway">
    <text evidence="2">Siderophore biosynthesis; mycobactin biosynthesis.</text>
</comment>
<feature type="domain" description="Acyl-CoA oxidase/dehydrogenase middle" evidence="12">
    <location>
        <begin position="126"/>
        <end position="221"/>
    </location>
</feature>
<dbReference type="Proteomes" id="UP000634522">
    <property type="component" value="Unassembled WGS sequence"/>
</dbReference>
<dbReference type="InterPro" id="IPR046373">
    <property type="entry name" value="Acyl-CoA_Oxase/DH_mid-dom_sf"/>
</dbReference>
<keyword evidence="6 10" id="KW-0560">Oxidoreductase</keyword>
<accession>A0ABX1NB27</accession>
<comment type="function">
    <text evidence="7">Catalyzes the dehydrogenation at the alpha-beta position of ACP-bound acyl chains. This results in the introduction of a double bond in the lipidic chain, which is further transferred to the epsilon-amino group of lysine residue in the mycobactin core by MbtK.</text>
</comment>
<evidence type="ECO:0000313" key="15">
    <source>
        <dbReference type="Proteomes" id="UP000634522"/>
    </source>
</evidence>
<evidence type="ECO:0000256" key="2">
    <source>
        <dbReference type="ARBA" id="ARBA00005102"/>
    </source>
</evidence>
<dbReference type="PROSITE" id="PS00073">
    <property type="entry name" value="ACYL_COA_DH_2"/>
    <property type="match status" value="1"/>
</dbReference>
<dbReference type="SUPFAM" id="SSF47203">
    <property type="entry name" value="Acyl-CoA dehydrogenase C-terminal domain-like"/>
    <property type="match status" value="1"/>
</dbReference>
<evidence type="ECO:0000256" key="3">
    <source>
        <dbReference type="ARBA" id="ARBA00009347"/>
    </source>
</evidence>
<dbReference type="EMBL" id="WTVS01000004">
    <property type="protein sequence ID" value="NMF96430.1"/>
    <property type="molecule type" value="Genomic_DNA"/>
</dbReference>
<sequence>MLAQRPIYDQEHNLFRDTVRRFAAEEIAPHFARWEEAGIVDRSYWAKGAETGLLCPQVPESYGGLGGDFRFNAVIIEELWYAGFAGPAADFSVHNDVCCGYLMSYGTEEQKQKWLPRMISGETVCAIAMTEPGTGSDLQGIRTRAMREGDEYVISGQKTFISNGQMCDLVIVVTRTNREGGSRGMSLILVETDRPGFRRGRNLDKLGHLSADTSELFFDDVRVPVENLLGAEGGAMAQLMTELPQERLTIAVQSMAAAQKAYDITVDYVRQRTAFGKAIAEMQNTRFKLADIKAELAVGWAFIDQCLAKHVKHELTQVDASMAKLWATEMQGRMVDQCVQFFGGYGFMREYEICRLYADARVMRIYGGASEIMRELISRSL</sequence>
<dbReference type="Pfam" id="PF00441">
    <property type="entry name" value="Acyl-CoA_dh_1"/>
    <property type="match status" value="1"/>
</dbReference>
<name>A0ABX1NB27_9RHOO</name>
<dbReference type="InterPro" id="IPR006091">
    <property type="entry name" value="Acyl-CoA_Oxase/DH_mid-dom"/>
</dbReference>
<dbReference type="SUPFAM" id="SSF56645">
    <property type="entry name" value="Acyl-CoA dehydrogenase NM domain-like"/>
    <property type="match status" value="1"/>
</dbReference>
<proteinExistence type="inferred from homology"/>
<dbReference type="InterPro" id="IPR009075">
    <property type="entry name" value="AcylCo_DH/oxidase_C"/>
</dbReference>
<dbReference type="InterPro" id="IPR013786">
    <property type="entry name" value="AcylCoA_DH/ox_N"/>
</dbReference>
<dbReference type="InterPro" id="IPR050741">
    <property type="entry name" value="Acyl-CoA_dehydrogenase"/>
</dbReference>
<protein>
    <recommendedName>
        <fullName evidence="8">Acyl-[acyl-carrier-protein] dehydrogenase MbtN</fullName>
    </recommendedName>
    <alternativeName>
        <fullName evidence="9">Mycobactin synthase protein N</fullName>
    </alternativeName>
</protein>
<evidence type="ECO:0000256" key="6">
    <source>
        <dbReference type="ARBA" id="ARBA00023002"/>
    </source>
</evidence>
<evidence type="ECO:0000256" key="4">
    <source>
        <dbReference type="ARBA" id="ARBA00022630"/>
    </source>
</evidence>
<dbReference type="Pfam" id="PF02771">
    <property type="entry name" value="Acyl-CoA_dh_N"/>
    <property type="match status" value="1"/>
</dbReference>
<dbReference type="InterPro" id="IPR009100">
    <property type="entry name" value="AcylCoA_DH/oxidase_NM_dom_sf"/>
</dbReference>
<evidence type="ECO:0000259" key="13">
    <source>
        <dbReference type="Pfam" id="PF02771"/>
    </source>
</evidence>
<evidence type="ECO:0000259" key="12">
    <source>
        <dbReference type="Pfam" id="PF02770"/>
    </source>
</evidence>
<evidence type="ECO:0000313" key="14">
    <source>
        <dbReference type="EMBL" id="NMF96430.1"/>
    </source>
</evidence>
<evidence type="ECO:0000256" key="1">
    <source>
        <dbReference type="ARBA" id="ARBA00001974"/>
    </source>
</evidence>
<evidence type="ECO:0000259" key="11">
    <source>
        <dbReference type="Pfam" id="PF00441"/>
    </source>
</evidence>
<reference evidence="14 15" key="1">
    <citation type="submission" date="2019-12" db="EMBL/GenBank/DDBJ databases">
        <title>Comparative genomics gives insights into the taxonomy of the Azoarcus-Aromatoleum group and reveals separate origins of nif in the plant-associated Azoarcus and non-plant-associated Aromatoleum sub-groups.</title>
        <authorList>
            <person name="Lafos M."/>
            <person name="Maluk M."/>
            <person name="Batista M."/>
            <person name="Junghare M."/>
            <person name="Carmona M."/>
            <person name="Faoro H."/>
            <person name="Cruz L.M."/>
            <person name="Battistoni F."/>
            <person name="De Souza E."/>
            <person name="Pedrosa F."/>
            <person name="Chen W.-M."/>
            <person name="Poole P.S."/>
            <person name="Dixon R.A."/>
            <person name="James E.K."/>
        </authorList>
    </citation>
    <scope>NUCLEOTIDE SEQUENCE [LARGE SCALE GENOMIC DNA]</scope>
    <source>
        <strain evidence="14 15">T</strain>
    </source>
</reference>
<comment type="caution">
    <text evidence="14">The sequence shown here is derived from an EMBL/GenBank/DDBJ whole genome shotgun (WGS) entry which is preliminary data.</text>
</comment>
<evidence type="ECO:0000256" key="9">
    <source>
        <dbReference type="ARBA" id="ARBA00042660"/>
    </source>
</evidence>
<comment type="similarity">
    <text evidence="3 10">Belongs to the acyl-CoA dehydrogenase family.</text>
</comment>
<dbReference type="PANTHER" id="PTHR48083:SF20">
    <property type="entry name" value="LONG-CHAIN SPECIFIC ACYL-COA DEHYDROGENASE, MITOCHONDRIAL"/>
    <property type="match status" value="1"/>
</dbReference>